<proteinExistence type="predicted"/>
<feature type="non-terminal residue" evidence="1">
    <location>
        <position position="257"/>
    </location>
</feature>
<evidence type="ECO:0000313" key="2">
    <source>
        <dbReference type="Proteomes" id="UP000789739"/>
    </source>
</evidence>
<name>A0A9N9DYC4_9GLOM</name>
<organism evidence="1 2">
    <name type="scientific">Paraglomus brasilianum</name>
    <dbReference type="NCBI Taxonomy" id="144538"/>
    <lineage>
        <taxon>Eukaryota</taxon>
        <taxon>Fungi</taxon>
        <taxon>Fungi incertae sedis</taxon>
        <taxon>Mucoromycota</taxon>
        <taxon>Glomeromycotina</taxon>
        <taxon>Glomeromycetes</taxon>
        <taxon>Paraglomerales</taxon>
        <taxon>Paraglomeraceae</taxon>
        <taxon>Paraglomus</taxon>
    </lineage>
</organism>
<dbReference type="OrthoDB" id="2341187at2759"/>
<gene>
    <name evidence="1" type="ORF">PBRASI_LOCUS10302</name>
</gene>
<evidence type="ECO:0000313" key="1">
    <source>
        <dbReference type="EMBL" id="CAG8651782.1"/>
    </source>
</evidence>
<sequence>SVMKKVINKLLPNSPHFPDQPLKEDSSNVTIKEYNKFLERQESSGYKYQRRDNGDVFIIDVSEREHSLVASLLQRRFNAPNANFDYDPPIVVGNDEFHFSPSGNGQWIASDVTVYPNASHVQQPRIPYPGPPPGDKNGRPHARIVCEVGNGQSTKEWNDKSMTARLWKQGAGYQEWQFGTLIRKKQTPTTCNAPNLPQYQVIIPIAQVFWDPVLPLPPAVEYVPAVPNPLATETASVNFIIDLYQVQQLVLSEQDNA</sequence>
<comment type="caution">
    <text evidence="1">The sequence shown here is derived from an EMBL/GenBank/DDBJ whole genome shotgun (WGS) entry which is preliminary data.</text>
</comment>
<protein>
    <submittedName>
        <fullName evidence="1">10215_t:CDS:1</fullName>
    </submittedName>
</protein>
<dbReference type="Proteomes" id="UP000789739">
    <property type="component" value="Unassembled WGS sequence"/>
</dbReference>
<accession>A0A9N9DYC4</accession>
<keyword evidence="2" id="KW-1185">Reference proteome</keyword>
<dbReference type="AlphaFoldDB" id="A0A9N9DYC4"/>
<dbReference type="EMBL" id="CAJVPI010002933">
    <property type="protein sequence ID" value="CAG8651782.1"/>
    <property type="molecule type" value="Genomic_DNA"/>
</dbReference>
<reference evidence="1" key="1">
    <citation type="submission" date="2021-06" db="EMBL/GenBank/DDBJ databases">
        <authorList>
            <person name="Kallberg Y."/>
            <person name="Tangrot J."/>
            <person name="Rosling A."/>
        </authorList>
    </citation>
    <scope>NUCLEOTIDE SEQUENCE</scope>
    <source>
        <strain evidence="1">BR232B</strain>
    </source>
</reference>